<dbReference type="InterPro" id="IPR036568">
    <property type="entry name" value="GGCT-like_sf"/>
</dbReference>
<dbReference type="Proteomes" id="UP000755667">
    <property type="component" value="Unassembled WGS sequence"/>
</dbReference>
<dbReference type="RefSeq" id="WP_085628246.1">
    <property type="nucleotide sequence ID" value="NZ_JAFBWU010000001.1"/>
</dbReference>
<dbReference type="AlphaFoldDB" id="A0A9Q2NZS7"/>
<name>A0A9Q2NZS7_9RHOB</name>
<keyword evidence="4" id="KW-1185">Reference proteome</keyword>
<dbReference type="OrthoDB" id="5567366at2"/>
<gene>
    <name evidence="1" type="ORF">JQX41_01495</name>
    <name evidence="2" type="ORF">JQX48_01495</name>
</gene>
<dbReference type="SUPFAM" id="SSF110857">
    <property type="entry name" value="Gamma-glutamyl cyclotransferase-like"/>
    <property type="match status" value="1"/>
</dbReference>
<dbReference type="CDD" id="cd06661">
    <property type="entry name" value="GGCT_like"/>
    <property type="match status" value="1"/>
</dbReference>
<dbReference type="EMBL" id="JAFBXE010000001">
    <property type="protein sequence ID" value="MBM2410963.1"/>
    <property type="molecule type" value="Genomic_DNA"/>
</dbReference>
<organism evidence="1 3">
    <name type="scientific">Marivita cryptomonadis</name>
    <dbReference type="NCBI Taxonomy" id="505252"/>
    <lineage>
        <taxon>Bacteria</taxon>
        <taxon>Pseudomonadati</taxon>
        <taxon>Pseudomonadota</taxon>
        <taxon>Alphaproteobacteria</taxon>
        <taxon>Rhodobacterales</taxon>
        <taxon>Roseobacteraceae</taxon>
        <taxon>Marivita</taxon>
    </lineage>
</organism>
<evidence type="ECO:0000313" key="4">
    <source>
        <dbReference type="Proteomes" id="UP000809440"/>
    </source>
</evidence>
<dbReference type="InterPro" id="IPR013024">
    <property type="entry name" value="GGCT-like"/>
</dbReference>
<evidence type="ECO:0000313" key="3">
    <source>
        <dbReference type="Proteomes" id="UP000755667"/>
    </source>
</evidence>
<evidence type="ECO:0000313" key="2">
    <source>
        <dbReference type="EMBL" id="MBM2415630.1"/>
    </source>
</evidence>
<evidence type="ECO:0000313" key="1">
    <source>
        <dbReference type="EMBL" id="MBM2410963.1"/>
    </source>
</evidence>
<dbReference type="Proteomes" id="UP000809440">
    <property type="component" value="Unassembled WGS sequence"/>
</dbReference>
<sequence>MKHPHFFGYGSLVNRNTHSFTPLHASHITGWRRVWQRAPNRPAAFLSVIAEAESVIDGVIAPVPNDDWVALDAREFSYSRLAVTDAVQHTAQDVRDISIYAIPPGNAAPPDKDHPILLSYVDAVLQGYLREFGEAGAERFCATTEGWNTPVRNDRSNPVYPRAQKLSAAEQAFVDDMLLTLRAKVFA</sequence>
<reference evidence="1 4" key="1">
    <citation type="submission" date="2021-01" db="EMBL/GenBank/DDBJ databases">
        <title>Diatom-associated Roseobacters Show Island Model of Population Structure.</title>
        <authorList>
            <person name="Qu L."/>
            <person name="Feng X."/>
            <person name="Chen Y."/>
            <person name="Li L."/>
            <person name="Wang X."/>
            <person name="Hu Z."/>
            <person name="Wang H."/>
            <person name="Luo H."/>
        </authorList>
    </citation>
    <scope>NUCLEOTIDE SEQUENCE</scope>
    <source>
        <strain evidence="2 4">CC28-63</strain>
        <strain evidence="1">CC28-69</strain>
    </source>
</reference>
<proteinExistence type="predicted"/>
<accession>A0A9Q2NZS7</accession>
<comment type="caution">
    <text evidence="1">The sequence shown here is derived from an EMBL/GenBank/DDBJ whole genome shotgun (WGS) entry which is preliminary data.</text>
</comment>
<dbReference type="GeneID" id="62639964"/>
<dbReference type="Gene3D" id="3.10.490.10">
    <property type="entry name" value="Gamma-glutamyl cyclotransferase-like"/>
    <property type="match status" value="1"/>
</dbReference>
<protein>
    <submittedName>
        <fullName evidence="1">Gamma-glutamylcyclotransferase</fullName>
    </submittedName>
</protein>
<dbReference type="EMBL" id="JAFBXF010000001">
    <property type="protein sequence ID" value="MBM2415630.1"/>
    <property type="molecule type" value="Genomic_DNA"/>
</dbReference>